<feature type="compositionally biased region" description="Polar residues" evidence="2">
    <location>
        <begin position="238"/>
        <end position="254"/>
    </location>
</feature>
<dbReference type="STRING" id="1169540.A0A0G4E9G9"/>
<feature type="compositionally biased region" description="Basic and acidic residues" evidence="2">
    <location>
        <begin position="266"/>
        <end position="275"/>
    </location>
</feature>
<dbReference type="InParanoid" id="A0A0G4E9G9"/>
<evidence type="ECO:0000259" key="3">
    <source>
        <dbReference type="PROSITE" id="PS50076"/>
    </source>
</evidence>
<feature type="compositionally biased region" description="Basic residues" evidence="2">
    <location>
        <begin position="318"/>
        <end position="329"/>
    </location>
</feature>
<dbReference type="InterPro" id="IPR001623">
    <property type="entry name" value="DnaJ_domain"/>
</dbReference>
<dbReference type="Pfam" id="PF00226">
    <property type="entry name" value="DnaJ"/>
    <property type="match status" value="1"/>
</dbReference>
<dbReference type="OrthoDB" id="10250354at2759"/>
<feature type="compositionally biased region" description="Basic and acidic residues" evidence="2">
    <location>
        <begin position="223"/>
        <end position="236"/>
    </location>
</feature>
<dbReference type="AlphaFoldDB" id="A0A0G4E9G9"/>
<dbReference type="GO" id="GO:0042026">
    <property type="term" value="P:protein refolding"/>
    <property type="evidence" value="ECO:0007669"/>
    <property type="project" value="TreeGrafter"/>
</dbReference>
<accession>A0A0G4E9G9</accession>
<name>A0A0G4E9G9_VITBC</name>
<feature type="region of interest" description="Disordered" evidence="2">
    <location>
        <begin position="93"/>
        <end position="147"/>
    </location>
</feature>
<proteinExistence type="predicted"/>
<organism evidence="4 5">
    <name type="scientific">Vitrella brassicaformis (strain CCMP3155)</name>
    <dbReference type="NCBI Taxonomy" id="1169540"/>
    <lineage>
        <taxon>Eukaryota</taxon>
        <taxon>Sar</taxon>
        <taxon>Alveolata</taxon>
        <taxon>Colpodellida</taxon>
        <taxon>Vitrellaceae</taxon>
        <taxon>Vitrella</taxon>
    </lineage>
</organism>
<dbReference type="PRINTS" id="PR00625">
    <property type="entry name" value="JDOMAIN"/>
</dbReference>
<gene>
    <name evidence="4" type="ORF">Vbra_4687</name>
</gene>
<evidence type="ECO:0000313" key="5">
    <source>
        <dbReference type="Proteomes" id="UP000041254"/>
    </source>
</evidence>
<dbReference type="CDD" id="cd06257">
    <property type="entry name" value="DnaJ"/>
    <property type="match status" value="1"/>
</dbReference>
<dbReference type="InterPro" id="IPR036869">
    <property type="entry name" value="J_dom_sf"/>
</dbReference>
<protein>
    <recommendedName>
        <fullName evidence="3">J domain-containing protein</fullName>
    </recommendedName>
</protein>
<dbReference type="Proteomes" id="UP000041254">
    <property type="component" value="Unassembled WGS sequence"/>
</dbReference>
<feature type="compositionally biased region" description="Polar residues" evidence="2">
    <location>
        <begin position="276"/>
        <end position="291"/>
    </location>
</feature>
<dbReference type="PROSITE" id="PS50076">
    <property type="entry name" value="DNAJ_2"/>
    <property type="match status" value="1"/>
</dbReference>
<evidence type="ECO:0000313" key="4">
    <source>
        <dbReference type="EMBL" id="CEL92522.1"/>
    </source>
</evidence>
<feature type="region of interest" description="Disordered" evidence="2">
    <location>
        <begin position="37"/>
        <end position="57"/>
    </location>
</feature>
<feature type="domain" description="J" evidence="3">
    <location>
        <begin position="7"/>
        <end position="89"/>
    </location>
</feature>
<keyword evidence="1" id="KW-0143">Chaperone</keyword>
<dbReference type="EMBL" id="CDMY01000086">
    <property type="protein sequence ID" value="CEL92522.1"/>
    <property type="molecule type" value="Genomic_DNA"/>
</dbReference>
<feature type="compositionally biased region" description="Low complexity" evidence="2">
    <location>
        <begin position="43"/>
        <end position="55"/>
    </location>
</feature>
<dbReference type="SUPFAM" id="SSF46565">
    <property type="entry name" value="Chaperone J-domain"/>
    <property type="match status" value="1"/>
</dbReference>
<dbReference type="PANTHER" id="PTHR43096">
    <property type="entry name" value="DNAJ HOMOLOG 1, MITOCHONDRIAL-RELATED"/>
    <property type="match status" value="1"/>
</dbReference>
<sequence>MRRSFVDFYKVLGVSPQASSALIKTAFYDLAKRFHPDAGGRESSAAKTAATGAKSPQEHFKLVNEAYQTLSKNRAAYDDEYRQNLPSFAAQQARYRAQYPQSSRPSESARPSAAHGGEQRRGGQQGRRQEATRPSYAPPEADYFHEYYGGGVVDSDEEERHWFASAKPRRSGRGRAQPHSFAYWEDDVSDGENDWTDEREYQEFCRRLWQQESRRKKTKRKPQRPDWTHGDFEESWKSFVNNSGEANSSTTGSQQPPPHERHKTRKDKERGEKAASSDSKASPEENQTGSPDTDDDRWGHGYDSDSDDSSDDDEWVGRTHHRSRSRPRYKSWSPPSKRQGARIFTVASRMKTDGSCTSPPRLDPQYQKWGNRVEPVLFFREKHIMGWLSMHGEHDRLYGVFRDGRFSYSLVWKKDNRSWDQPMYEIRRQKKGGR</sequence>
<dbReference type="OMA" id="WTDEREY"/>
<dbReference type="VEuPathDB" id="CryptoDB:Vbra_4687"/>
<feature type="compositionally biased region" description="Low complexity" evidence="2">
    <location>
        <begin position="93"/>
        <end position="116"/>
    </location>
</feature>
<dbReference type="Gene3D" id="1.10.287.110">
    <property type="entry name" value="DnaJ domain"/>
    <property type="match status" value="1"/>
</dbReference>
<dbReference type="GO" id="GO:0051082">
    <property type="term" value="F:unfolded protein binding"/>
    <property type="evidence" value="ECO:0007669"/>
    <property type="project" value="TreeGrafter"/>
</dbReference>
<dbReference type="PANTHER" id="PTHR43096:SF52">
    <property type="entry name" value="DNAJ HOMOLOG 1, MITOCHONDRIAL-RELATED"/>
    <property type="match status" value="1"/>
</dbReference>
<dbReference type="SMART" id="SM00271">
    <property type="entry name" value="DnaJ"/>
    <property type="match status" value="1"/>
</dbReference>
<keyword evidence="5" id="KW-1185">Reference proteome</keyword>
<feature type="compositionally biased region" description="Basic and acidic residues" evidence="2">
    <location>
        <begin position="117"/>
        <end position="131"/>
    </location>
</feature>
<evidence type="ECO:0000256" key="2">
    <source>
        <dbReference type="SAM" id="MobiDB-lite"/>
    </source>
</evidence>
<feature type="region of interest" description="Disordered" evidence="2">
    <location>
        <begin position="211"/>
        <end position="340"/>
    </location>
</feature>
<dbReference type="GO" id="GO:0005737">
    <property type="term" value="C:cytoplasm"/>
    <property type="evidence" value="ECO:0007669"/>
    <property type="project" value="TreeGrafter"/>
</dbReference>
<reference evidence="4 5" key="1">
    <citation type="submission" date="2014-11" db="EMBL/GenBank/DDBJ databases">
        <authorList>
            <person name="Zhu J."/>
            <person name="Qi W."/>
            <person name="Song R."/>
        </authorList>
    </citation>
    <scope>NUCLEOTIDE SEQUENCE [LARGE SCALE GENOMIC DNA]</scope>
</reference>
<evidence type="ECO:0000256" key="1">
    <source>
        <dbReference type="ARBA" id="ARBA00023186"/>
    </source>
</evidence>
<feature type="compositionally biased region" description="Acidic residues" evidence="2">
    <location>
        <begin position="304"/>
        <end position="314"/>
    </location>
</feature>